<proteinExistence type="predicted"/>
<accession>A0A835IJX5</accession>
<dbReference type="Proteomes" id="UP000631114">
    <property type="component" value="Unassembled WGS sequence"/>
</dbReference>
<evidence type="ECO:0000313" key="2">
    <source>
        <dbReference type="EMBL" id="KAF9618484.1"/>
    </source>
</evidence>
<protein>
    <submittedName>
        <fullName evidence="2">Uncharacterized protein</fullName>
    </submittedName>
</protein>
<feature type="compositionally biased region" description="Polar residues" evidence="1">
    <location>
        <begin position="39"/>
        <end position="55"/>
    </location>
</feature>
<comment type="caution">
    <text evidence="2">The sequence shown here is derived from an EMBL/GenBank/DDBJ whole genome shotgun (WGS) entry which is preliminary data.</text>
</comment>
<evidence type="ECO:0000313" key="3">
    <source>
        <dbReference type="Proteomes" id="UP000631114"/>
    </source>
</evidence>
<reference evidence="2 3" key="1">
    <citation type="submission" date="2020-10" db="EMBL/GenBank/DDBJ databases">
        <title>The Coptis chinensis genome and diversification of protoberbering-type alkaloids.</title>
        <authorList>
            <person name="Wang B."/>
            <person name="Shu S."/>
            <person name="Song C."/>
            <person name="Liu Y."/>
        </authorList>
    </citation>
    <scope>NUCLEOTIDE SEQUENCE [LARGE SCALE GENOMIC DNA]</scope>
    <source>
        <strain evidence="2">HL-2020</strain>
        <tissue evidence="2">Leaf</tissue>
    </source>
</reference>
<gene>
    <name evidence="2" type="ORF">IFM89_001885</name>
</gene>
<name>A0A835IJX5_9MAGN</name>
<sequence>MDFKVTSDEEGKETIQMEEVLEDVEKAKTSSKNVKIKAASTSMQEQEQQKLPSDYQNREVDVEPGYDPSQNGGPGNAWLRATLKVSSLEK</sequence>
<organism evidence="2 3">
    <name type="scientific">Coptis chinensis</name>
    <dbReference type="NCBI Taxonomy" id="261450"/>
    <lineage>
        <taxon>Eukaryota</taxon>
        <taxon>Viridiplantae</taxon>
        <taxon>Streptophyta</taxon>
        <taxon>Embryophyta</taxon>
        <taxon>Tracheophyta</taxon>
        <taxon>Spermatophyta</taxon>
        <taxon>Magnoliopsida</taxon>
        <taxon>Ranunculales</taxon>
        <taxon>Ranunculaceae</taxon>
        <taxon>Coptidoideae</taxon>
        <taxon>Coptis</taxon>
    </lineage>
</organism>
<evidence type="ECO:0000256" key="1">
    <source>
        <dbReference type="SAM" id="MobiDB-lite"/>
    </source>
</evidence>
<feature type="region of interest" description="Disordered" evidence="1">
    <location>
        <begin position="28"/>
        <end position="77"/>
    </location>
</feature>
<dbReference type="EMBL" id="JADFTS010000002">
    <property type="protein sequence ID" value="KAF9618484.1"/>
    <property type="molecule type" value="Genomic_DNA"/>
</dbReference>
<dbReference type="AlphaFoldDB" id="A0A835IJX5"/>
<keyword evidence="3" id="KW-1185">Reference proteome</keyword>